<dbReference type="Proteomes" id="UP000318307">
    <property type="component" value="Unassembled WGS sequence"/>
</dbReference>
<dbReference type="OrthoDB" id="9809994at2"/>
<name>A0A562RYI7_9BACT</name>
<dbReference type="Gene3D" id="1.10.357.10">
    <property type="entry name" value="Tetracycline Repressor, domain 2"/>
    <property type="match status" value="1"/>
</dbReference>
<dbReference type="EMBL" id="VLLC01000006">
    <property type="protein sequence ID" value="TWI74167.1"/>
    <property type="molecule type" value="Genomic_DNA"/>
</dbReference>
<protein>
    <submittedName>
        <fullName evidence="4">TetR family transcriptional regulator</fullName>
    </submittedName>
</protein>
<sequence>MTLSHLLNDLKSFVNTENRQEKNLKKRAMNDAAKAKRRQAILDTARHLYGDGQELSVPIADIAAAAGLAKGTFYLYFKNRETLDLALLQEALGRCFDALDLALEKGLGAEAIPGLLCDAAMDSLLVRLGSRYNLILEGCGDYEAVVDFKEYLNLRMEKSASAMAAIFPGLGEAAILELLIGSFSTMIGLWQMAEPAGMAKDILAARGLRHLQVDFASLFPRLVQDLWTGALLRYKKQ</sequence>
<dbReference type="Pfam" id="PF00440">
    <property type="entry name" value="TetR_N"/>
    <property type="match status" value="1"/>
</dbReference>
<keyword evidence="5" id="KW-1185">Reference proteome</keyword>
<keyword evidence="1 2" id="KW-0238">DNA-binding</keyword>
<reference evidence="4 5" key="1">
    <citation type="submission" date="2019-07" db="EMBL/GenBank/DDBJ databases">
        <title>Genome sequencing of 100 strains of the haloalkaliphilic chemolithoautotrophic sulfur-oxidizing bacterium Thioalkalivibrio.</title>
        <authorList>
            <person name="Muyzer G."/>
        </authorList>
    </citation>
    <scope>NUCLEOTIDE SEQUENCE [LARGE SCALE GENOMIC DNA]</scope>
    <source>
        <strain evidence="4 5">ASO4-4</strain>
    </source>
</reference>
<evidence type="ECO:0000256" key="1">
    <source>
        <dbReference type="ARBA" id="ARBA00023125"/>
    </source>
</evidence>
<gene>
    <name evidence="4" type="ORF">LZ24_01107</name>
</gene>
<dbReference type="InterPro" id="IPR001647">
    <property type="entry name" value="HTH_TetR"/>
</dbReference>
<organism evidence="4 5">
    <name type="scientific">Desulfobotulus alkaliphilus</name>
    <dbReference type="NCBI Taxonomy" id="622671"/>
    <lineage>
        <taxon>Bacteria</taxon>
        <taxon>Pseudomonadati</taxon>
        <taxon>Thermodesulfobacteriota</taxon>
        <taxon>Desulfobacteria</taxon>
        <taxon>Desulfobacterales</taxon>
        <taxon>Desulfobacteraceae</taxon>
        <taxon>Desulfobotulus</taxon>
    </lineage>
</organism>
<evidence type="ECO:0000313" key="4">
    <source>
        <dbReference type="EMBL" id="TWI74167.1"/>
    </source>
</evidence>
<dbReference type="InterPro" id="IPR041483">
    <property type="entry name" value="TetR_C_34"/>
</dbReference>
<dbReference type="Pfam" id="PF17929">
    <property type="entry name" value="TetR_C_34"/>
    <property type="match status" value="1"/>
</dbReference>
<dbReference type="PROSITE" id="PS50977">
    <property type="entry name" value="HTH_TETR_2"/>
    <property type="match status" value="1"/>
</dbReference>
<evidence type="ECO:0000259" key="3">
    <source>
        <dbReference type="PROSITE" id="PS50977"/>
    </source>
</evidence>
<accession>A0A562RYI7</accession>
<feature type="DNA-binding region" description="H-T-H motif" evidence="2">
    <location>
        <begin position="58"/>
        <end position="77"/>
    </location>
</feature>
<dbReference type="GO" id="GO:0003677">
    <property type="term" value="F:DNA binding"/>
    <property type="evidence" value="ECO:0007669"/>
    <property type="project" value="UniProtKB-UniRule"/>
</dbReference>
<proteinExistence type="predicted"/>
<evidence type="ECO:0000256" key="2">
    <source>
        <dbReference type="PROSITE-ProRule" id="PRU00335"/>
    </source>
</evidence>
<evidence type="ECO:0000313" key="5">
    <source>
        <dbReference type="Proteomes" id="UP000318307"/>
    </source>
</evidence>
<feature type="domain" description="HTH tetR-type" evidence="3">
    <location>
        <begin position="35"/>
        <end position="95"/>
    </location>
</feature>
<dbReference type="AlphaFoldDB" id="A0A562RYI7"/>
<comment type="caution">
    <text evidence="4">The sequence shown here is derived from an EMBL/GenBank/DDBJ whole genome shotgun (WGS) entry which is preliminary data.</text>
</comment>
<dbReference type="SUPFAM" id="SSF46689">
    <property type="entry name" value="Homeodomain-like"/>
    <property type="match status" value="1"/>
</dbReference>
<dbReference type="InterPro" id="IPR009057">
    <property type="entry name" value="Homeodomain-like_sf"/>
</dbReference>